<feature type="transmembrane region" description="Helical" evidence="8">
    <location>
        <begin position="360"/>
        <end position="385"/>
    </location>
</feature>
<feature type="transmembrane region" description="Helical" evidence="8">
    <location>
        <begin position="211"/>
        <end position="235"/>
    </location>
</feature>
<evidence type="ECO:0000313" key="9">
    <source>
        <dbReference type="EMBL" id="HHL43770.1"/>
    </source>
</evidence>
<evidence type="ECO:0000256" key="7">
    <source>
        <dbReference type="ARBA" id="ARBA00024033"/>
    </source>
</evidence>
<feature type="transmembrane region" description="Helical" evidence="8">
    <location>
        <begin position="101"/>
        <end position="131"/>
    </location>
</feature>
<dbReference type="Pfam" id="PF09594">
    <property type="entry name" value="GT87"/>
    <property type="match status" value="1"/>
</dbReference>
<keyword evidence="6 8" id="KW-0472">Membrane</keyword>
<organism evidence="9">
    <name type="scientific">Hellea balneolensis</name>
    <dbReference type="NCBI Taxonomy" id="287478"/>
    <lineage>
        <taxon>Bacteria</taxon>
        <taxon>Pseudomonadati</taxon>
        <taxon>Pseudomonadota</taxon>
        <taxon>Alphaproteobacteria</taxon>
        <taxon>Maricaulales</taxon>
        <taxon>Robiginitomaculaceae</taxon>
        <taxon>Hellea</taxon>
    </lineage>
</organism>
<evidence type="ECO:0000256" key="4">
    <source>
        <dbReference type="ARBA" id="ARBA00022692"/>
    </source>
</evidence>
<dbReference type="AlphaFoldDB" id="A0A7C5LW70"/>
<proteinExistence type="inferred from homology"/>
<evidence type="ECO:0000256" key="6">
    <source>
        <dbReference type="ARBA" id="ARBA00023136"/>
    </source>
</evidence>
<gene>
    <name evidence="9" type="ORF">ENJ42_09135</name>
</gene>
<feature type="transmembrane region" description="Helical" evidence="8">
    <location>
        <begin position="310"/>
        <end position="340"/>
    </location>
</feature>
<feature type="transmembrane region" description="Helical" evidence="8">
    <location>
        <begin position="278"/>
        <end position="298"/>
    </location>
</feature>
<keyword evidence="3" id="KW-0808">Transferase</keyword>
<feature type="transmembrane region" description="Helical" evidence="8">
    <location>
        <begin position="15"/>
        <end position="33"/>
    </location>
</feature>
<evidence type="ECO:0000256" key="3">
    <source>
        <dbReference type="ARBA" id="ARBA00022679"/>
    </source>
</evidence>
<accession>A0A7C5LW70</accession>
<protein>
    <submittedName>
        <fullName evidence="9">DUF2029 domain-containing protein</fullName>
    </submittedName>
</protein>
<evidence type="ECO:0000256" key="1">
    <source>
        <dbReference type="ARBA" id="ARBA00004651"/>
    </source>
</evidence>
<keyword evidence="2" id="KW-1003">Cell membrane</keyword>
<dbReference type="EMBL" id="DRMJ01000479">
    <property type="protein sequence ID" value="HHL43770.1"/>
    <property type="molecule type" value="Genomic_DNA"/>
</dbReference>
<dbReference type="GO" id="GO:0016758">
    <property type="term" value="F:hexosyltransferase activity"/>
    <property type="evidence" value="ECO:0007669"/>
    <property type="project" value="InterPro"/>
</dbReference>
<dbReference type="InterPro" id="IPR018584">
    <property type="entry name" value="GT87"/>
</dbReference>
<keyword evidence="4 8" id="KW-0812">Transmembrane</keyword>
<name>A0A7C5LW70_9PROT</name>
<comment type="similarity">
    <text evidence="7">Belongs to the glycosyltransferase 87 family.</text>
</comment>
<dbReference type="Proteomes" id="UP000885830">
    <property type="component" value="Unassembled WGS sequence"/>
</dbReference>
<feature type="transmembrane region" description="Helical" evidence="8">
    <location>
        <begin position="180"/>
        <end position="204"/>
    </location>
</feature>
<reference evidence="9" key="1">
    <citation type="journal article" date="2020" name="mSystems">
        <title>Genome- and Community-Level Interaction Insights into Carbon Utilization and Element Cycling Functions of Hydrothermarchaeota in Hydrothermal Sediment.</title>
        <authorList>
            <person name="Zhou Z."/>
            <person name="Liu Y."/>
            <person name="Xu W."/>
            <person name="Pan J."/>
            <person name="Luo Z.H."/>
            <person name="Li M."/>
        </authorList>
    </citation>
    <scope>NUCLEOTIDE SEQUENCE [LARGE SCALE GENOMIC DNA]</scope>
    <source>
        <strain evidence="9">HyVt-485</strain>
    </source>
</reference>
<comment type="caution">
    <text evidence="9">The sequence shown here is derived from an EMBL/GenBank/DDBJ whole genome shotgun (WGS) entry which is preliminary data.</text>
</comment>
<feature type="transmembrane region" description="Helical" evidence="8">
    <location>
        <begin position="143"/>
        <end position="174"/>
    </location>
</feature>
<evidence type="ECO:0000256" key="5">
    <source>
        <dbReference type="ARBA" id="ARBA00022989"/>
    </source>
</evidence>
<keyword evidence="5 8" id="KW-1133">Transmembrane helix</keyword>
<evidence type="ECO:0000256" key="2">
    <source>
        <dbReference type="ARBA" id="ARBA00022475"/>
    </source>
</evidence>
<evidence type="ECO:0000256" key="8">
    <source>
        <dbReference type="SAM" id="Phobius"/>
    </source>
</evidence>
<comment type="subcellular location">
    <subcellularLocation>
        <location evidence="1">Cell membrane</location>
        <topology evidence="1">Multi-pass membrane protein</topology>
    </subcellularLocation>
</comment>
<sequence>MFVGKNTAIDLPSTLLRLVVIIGISLGAVYYLSMWTGDNGPDAQGFTKTPYWDFNNLWTGGRLALEGHVRHIFDMELYRPDMRRLLGLNVPNQEWSYPPSLLLLAVPLASLPALPAYIVWTLGSVLLLHFAVRPYKLPMMFHLAIILCPAVFINAMFGQNGSFISALFIAGLFYAPRKPVLAGICFGVMTVKPHLGILIPFALIASGNWKAFISAGVTTVTLFIATGLLFGFSVWSDFLHSTQPMMQAFMEKPFPHPYQANTVTGFILARGFGAGLPLAYLAQAILTLCAIVAVIVLWRKDDIHEYKKIALTLGLAIVATPYGYIYDMVGISFAVALAIYLTRPSPWWAVLALLWMFPIFNHHLILSVHMNFGIIVILLGLLVMWKLPLRETISRNGLVPTAS</sequence>
<dbReference type="GO" id="GO:0005886">
    <property type="term" value="C:plasma membrane"/>
    <property type="evidence" value="ECO:0007669"/>
    <property type="project" value="UniProtKB-SubCell"/>
</dbReference>